<organism evidence="1 2">
    <name type="scientific">Alosa alosa</name>
    <name type="common">allis shad</name>
    <dbReference type="NCBI Taxonomy" id="278164"/>
    <lineage>
        <taxon>Eukaryota</taxon>
        <taxon>Metazoa</taxon>
        <taxon>Chordata</taxon>
        <taxon>Craniata</taxon>
        <taxon>Vertebrata</taxon>
        <taxon>Euteleostomi</taxon>
        <taxon>Actinopterygii</taxon>
        <taxon>Neopterygii</taxon>
        <taxon>Teleostei</taxon>
        <taxon>Clupei</taxon>
        <taxon>Clupeiformes</taxon>
        <taxon>Clupeoidei</taxon>
        <taxon>Clupeidae</taxon>
        <taxon>Alosa</taxon>
    </lineage>
</organism>
<gene>
    <name evidence="1" type="ORF">AALO_G00308470</name>
</gene>
<sequence>MSEMSAARISRSIGIVKELMDKTDTELELTRPAGIHHVAREQEDVLTRFQGDTTFPTKITQAGRIMQSRISRETYWQS</sequence>
<evidence type="ECO:0000313" key="1">
    <source>
        <dbReference type="EMBL" id="KAG5260517.1"/>
    </source>
</evidence>
<dbReference type="AlphaFoldDB" id="A0AAV6FHF6"/>
<accession>A0AAV6FHF6</accession>
<evidence type="ECO:0000313" key="2">
    <source>
        <dbReference type="Proteomes" id="UP000823561"/>
    </source>
</evidence>
<dbReference type="EMBL" id="JADWDJ010000377">
    <property type="protein sequence ID" value="KAG5260517.1"/>
    <property type="molecule type" value="Genomic_DNA"/>
</dbReference>
<proteinExistence type="predicted"/>
<protein>
    <submittedName>
        <fullName evidence="1">Uncharacterized protein</fullName>
    </submittedName>
</protein>
<name>A0AAV6FHF6_9TELE</name>
<comment type="caution">
    <text evidence="1">The sequence shown here is derived from an EMBL/GenBank/DDBJ whole genome shotgun (WGS) entry which is preliminary data.</text>
</comment>
<keyword evidence="2" id="KW-1185">Reference proteome</keyword>
<reference evidence="1" key="1">
    <citation type="submission" date="2020-10" db="EMBL/GenBank/DDBJ databases">
        <title>Chromosome-scale genome assembly of the Allis shad, Alosa alosa.</title>
        <authorList>
            <person name="Margot Z."/>
            <person name="Christophe K."/>
            <person name="Cabau C."/>
            <person name="Louis A."/>
            <person name="Berthelot C."/>
            <person name="Parey E."/>
            <person name="Roest Crollius H."/>
            <person name="Montfort J."/>
            <person name="Robinson-Rechavi M."/>
            <person name="Bucao C."/>
            <person name="Bouchez O."/>
            <person name="Gislard M."/>
            <person name="Lluch J."/>
            <person name="Milhes M."/>
            <person name="Lampietro C."/>
            <person name="Lopez Roques C."/>
            <person name="Donnadieu C."/>
            <person name="Braasch I."/>
            <person name="Desvignes T."/>
            <person name="Postlethwait J."/>
            <person name="Bobe J."/>
            <person name="Guiguen Y."/>
        </authorList>
    </citation>
    <scope>NUCLEOTIDE SEQUENCE</scope>
    <source>
        <strain evidence="1">M-15738</strain>
        <tissue evidence="1">Blood</tissue>
    </source>
</reference>
<dbReference type="Proteomes" id="UP000823561">
    <property type="component" value="Unassembled WGS sequence"/>
</dbReference>